<keyword evidence="2" id="KW-1185">Reference proteome</keyword>
<dbReference type="EMBL" id="MU152995">
    <property type="protein sequence ID" value="KAF9440020.1"/>
    <property type="molecule type" value="Genomic_DNA"/>
</dbReference>
<sequence length="82" mass="9255">MTILQILNISSGKVQVEQDVFYIPRQSHFIFVNQLEQPADDELEFSDDEVEAAYCSCLKHNGILCTFGAFFETINTHTVPSA</sequence>
<proteinExistence type="predicted"/>
<comment type="caution">
    <text evidence="1">The sequence shown here is derived from an EMBL/GenBank/DDBJ whole genome shotgun (WGS) entry which is preliminary data.</text>
</comment>
<accession>A0A9P6BW35</accession>
<dbReference type="Proteomes" id="UP000807342">
    <property type="component" value="Unassembled WGS sequence"/>
</dbReference>
<name>A0A9P6BW35_9AGAR</name>
<dbReference type="AlphaFoldDB" id="A0A9P6BW35"/>
<evidence type="ECO:0000313" key="2">
    <source>
        <dbReference type="Proteomes" id="UP000807342"/>
    </source>
</evidence>
<protein>
    <submittedName>
        <fullName evidence="1">Uncharacterized protein</fullName>
    </submittedName>
</protein>
<dbReference type="OrthoDB" id="21550at2759"/>
<gene>
    <name evidence="1" type="ORF">P691DRAFT_768428</name>
</gene>
<reference evidence="1" key="1">
    <citation type="submission" date="2020-11" db="EMBL/GenBank/DDBJ databases">
        <authorList>
            <consortium name="DOE Joint Genome Institute"/>
            <person name="Ahrendt S."/>
            <person name="Riley R."/>
            <person name="Andreopoulos W."/>
            <person name="Labutti K."/>
            <person name="Pangilinan J."/>
            <person name="Ruiz-Duenas F.J."/>
            <person name="Barrasa J.M."/>
            <person name="Sanchez-Garcia M."/>
            <person name="Camarero S."/>
            <person name="Miyauchi S."/>
            <person name="Serrano A."/>
            <person name="Linde D."/>
            <person name="Babiker R."/>
            <person name="Drula E."/>
            <person name="Ayuso-Fernandez I."/>
            <person name="Pacheco R."/>
            <person name="Padilla G."/>
            <person name="Ferreira P."/>
            <person name="Barriuso J."/>
            <person name="Kellner H."/>
            <person name="Castanera R."/>
            <person name="Alfaro M."/>
            <person name="Ramirez L."/>
            <person name="Pisabarro A.G."/>
            <person name="Kuo A."/>
            <person name="Tritt A."/>
            <person name="Lipzen A."/>
            <person name="He G."/>
            <person name="Yan M."/>
            <person name="Ng V."/>
            <person name="Cullen D."/>
            <person name="Martin F."/>
            <person name="Rosso M.-N."/>
            <person name="Henrissat B."/>
            <person name="Hibbett D."/>
            <person name="Martinez A.T."/>
            <person name="Grigoriev I.V."/>
        </authorList>
    </citation>
    <scope>NUCLEOTIDE SEQUENCE</scope>
    <source>
        <strain evidence="1">MF-IS2</strain>
    </source>
</reference>
<organism evidence="1 2">
    <name type="scientific">Macrolepiota fuliginosa MF-IS2</name>
    <dbReference type="NCBI Taxonomy" id="1400762"/>
    <lineage>
        <taxon>Eukaryota</taxon>
        <taxon>Fungi</taxon>
        <taxon>Dikarya</taxon>
        <taxon>Basidiomycota</taxon>
        <taxon>Agaricomycotina</taxon>
        <taxon>Agaricomycetes</taxon>
        <taxon>Agaricomycetidae</taxon>
        <taxon>Agaricales</taxon>
        <taxon>Agaricineae</taxon>
        <taxon>Agaricaceae</taxon>
        <taxon>Macrolepiota</taxon>
    </lineage>
</organism>
<evidence type="ECO:0000313" key="1">
    <source>
        <dbReference type="EMBL" id="KAF9440020.1"/>
    </source>
</evidence>